<dbReference type="Gene3D" id="1.10.3860.10">
    <property type="entry name" value="Sodium:dicarboxylate symporter"/>
    <property type="match status" value="1"/>
</dbReference>
<dbReference type="PANTHER" id="PTHR11958:SF63">
    <property type="entry name" value="AMINO ACID TRANSPORTER"/>
    <property type="match status" value="1"/>
</dbReference>
<feature type="transmembrane region" description="Helical" evidence="6">
    <location>
        <begin position="314"/>
        <end position="337"/>
    </location>
</feature>
<dbReference type="InterPro" id="IPR001991">
    <property type="entry name" value="Na-dicarboxylate_symporter"/>
</dbReference>
<keyword evidence="3 6" id="KW-0812">Transmembrane</keyword>
<evidence type="ECO:0000256" key="3">
    <source>
        <dbReference type="ARBA" id="ARBA00022692"/>
    </source>
</evidence>
<keyword evidence="8" id="KW-1185">Reference proteome</keyword>
<comment type="subcellular location">
    <subcellularLocation>
        <location evidence="1">Membrane</location>
        <topology evidence="1">Multi-pass membrane protein</topology>
    </subcellularLocation>
</comment>
<evidence type="ECO:0000313" key="8">
    <source>
        <dbReference type="Proteomes" id="UP000017127"/>
    </source>
</evidence>
<dbReference type="SUPFAM" id="SSF118215">
    <property type="entry name" value="Proton glutamate symport protein"/>
    <property type="match status" value="2"/>
</dbReference>
<feature type="transmembrane region" description="Helical" evidence="6">
    <location>
        <begin position="271"/>
        <end position="292"/>
    </location>
</feature>
<evidence type="ECO:0000256" key="2">
    <source>
        <dbReference type="ARBA" id="ARBA00022448"/>
    </source>
</evidence>
<evidence type="ECO:0000256" key="4">
    <source>
        <dbReference type="ARBA" id="ARBA00022989"/>
    </source>
</evidence>
<proteinExistence type="predicted"/>
<feature type="transmembrane region" description="Helical" evidence="6">
    <location>
        <begin position="78"/>
        <end position="100"/>
    </location>
</feature>
<evidence type="ECO:0000256" key="5">
    <source>
        <dbReference type="ARBA" id="ARBA00023136"/>
    </source>
</evidence>
<dbReference type="Pfam" id="PF00375">
    <property type="entry name" value="SDF"/>
    <property type="match status" value="2"/>
</dbReference>
<dbReference type="EMBL" id="AUZM01000006">
    <property type="protein sequence ID" value="ERT08951.1"/>
    <property type="molecule type" value="Genomic_DNA"/>
</dbReference>
<organism evidence="7 8">
    <name type="scientific">Lyngbya aestuarii BL J</name>
    <dbReference type="NCBI Taxonomy" id="1348334"/>
    <lineage>
        <taxon>Bacteria</taxon>
        <taxon>Bacillati</taxon>
        <taxon>Cyanobacteriota</taxon>
        <taxon>Cyanophyceae</taxon>
        <taxon>Oscillatoriophycideae</taxon>
        <taxon>Oscillatoriales</taxon>
        <taxon>Microcoleaceae</taxon>
        <taxon>Lyngbya</taxon>
    </lineage>
</organism>
<feature type="transmembrane region" description="Helical" evidence="6">
    <location>
        <begin position="12"/>
        <end position="31"/>
    </location>
</feature>
<accession>U7QRB9</accession>
<protein>
    <submittedName>
        <fullName evidence="7">Excitatory amino acid transporter 3</fullName>
    </submittedName>
</protein>
<dbReference type="Proteomes" id="UP000017127">
    <property type="component" value="Unassembled WGS sequence"/>
</dbReference>
<dbReference type="InterPro" id="IPR036458">
    <property type="entry name" value="Na:dicarbo_symporter_sf"/>
</dbReference>
<gene>
    <name evidence="7" type="ORF">M595_1022</name>
</gene>
<feature type="transmembrane region" description="Helical" evidence="6">
    <location>
        <begin position="43"/>
        <end position="66"/>
    </location>
</feature>
<name>U7QRB9_9CYAN</name>
<evidence type="ECO:0000313" key="7">
    <source>
        <dbReference type="EMBL" id="ERT08951.1"/>
    </source>
</evidence>
<reference evidence="7 8" key="1">
    <citation type="journal article" date="2013" name="Front. Microbiol.">
        <title>Comparative genomic analyses of the cyanobacterium, Lyngbya aestuarii BL J, a powerful hydrogen producer.</title>
        <authorList>
            <person name="Kothari A."/>
            <person name="Vaughn M."/>
            <person name="Garcia-Pichel F."/>
        </authorList>
    </citation>
    <scope>NUCLEOTIDE SEQUENCE [LARGE SCALE GENOMIC DNA]</scope>
    <source>
        <strain evidence="7 8">BL J</strain>
    </source>
</reference>
<sequence length="401" mass="42743">MTSQETSKSLLIPILIGIGVGILIGGILPAVGESVAFLGELFINGLLMLVIPLVMTSMVVSVSSLGDVRQLRGFGGRTLLYYTATTGIAVIVGLILVNMINPGVADTPEARVTWRGGQLLPNTSYIISNQQLTLKDENFKPSYDERYSVILLDQNQIQGTIQPEKSTPENVVTLSQWIDETGKEITPNSTGTGIGVDLAVAAKVKGKDNRSIVDVLKEVIVSLLPRNLFQAMADNQVLPLIIFSLVFGGVLTTMGSLGQNVLHRFEGLNEAIMRIIHLILMAAPVGIGALIAERLGQAGGFSGFAAEFMSLSKYAASVIIALLIHGAIILPLILYGFGKRYPLPYVRHLASALTTAFSTSSSSATLPVTMECSIERNHISPRIASFVLPLGATINMDGTAI</sequence>
<evidence type="ECO:0000256" key="1">
    <source>
        <dbReference type="ARBA" id="ARBA00004141"/>
    </source>
</evidence>
<evidence type="ECO:0000256" key="6">
    <source>
        <dbReference type="SAM" id="Phobius"/>
    </source>
</evidence>
<dbReference type="PRINTS" id="PR00173">
    <property type="entry name" value="EDTRNSPORT"/>
</dbReference>
<dbReference type="GO" id="GO:0016020">
    <property type="term" value="C:membrane"/>
    <property type="evidence" value="ECO:0007669"/>
    <property type="project" value="UniProtKB-SubCell"/>
</dbReference>
<keyword evidence="4 6" id="KW-1133">Transmembrane helix</keyword>
<keyword evidence="2" id="KW-0813">Transport</keyword>
<dbReference type="GO" id="GO:0015293">
    <property type="term" value="F:symporter activity"/>
    <property type="evidence" value="ECO:0007669"/>
    <property type="project" value="InterPro"/>
</dbReference>
<keyword evidence="5 6" id="KW-0472">Membrane</keyword>
<dbReference type="InterPro" id="IPR050746">
    <property type="entry name" value="DAACS"/>
</dbReference>
<feature type="transmembrane region" description="Helical" evidence="6">
    <location>
        <begin position="237"/>
        <end position="259"/>
    </location>
</feature>
<comment type="caution">
    <text evidence="7">The sequence shown here is derived from an EMBL/GenBank/DDBJ whole genome shotgun (WGS) entry which is preliminary data.</text>
</comment>
<dbReference type="AlphaFoldDB" id="U7QRB9"/>
<dbReference type="PANTHER" id="PTHR11958">
    <property type="entry name" value="SODIUM/DICARBOXYLATE SYMPORTER-RELATED"/>
    <property type="match status" value="1"/>
</dbReference>